<evidence type="ECO:0000313" key="2">
    <source>
        <dbReference type="Proteomes" id="UP001055102"/>
    </source>
</evidence>
<protein>
    <submittedName>
        <fullName evidence="1">Uncharacterized protein</fullName>
    </submittedName>
</protein>
<dbReference type="EMBL" id="BPQR01000027">
    <property type="protein sequence ID" value="GJE06379.1"/>
    <property type="molecule type" value="Genomic_DNA"/>
</dbReference>
<gene>
    <name evidence="1" type="ORF">AOPFMNJM_1695</name>
</gene>
<dbReference type="Proteomes" id="UP001055102">
    <property type="component" value="Unassembled WGS sequence"/>
</dbReference>
<keyword evidence="2" id="KW-1185">Reference proteome</keyword>
<evidence type="ECO:0000313" key="1">
    <source>
        <dbReference type="EMBL" id="GJE06379.1"/>
    </source>
</evidence>
<comment type="caution">
    <text evidence="1">The sequence shown here is derived from an EMBL/GenBank/DDBJ whole genome shotgun (WGS) entry which is preliminary data.</text>
</comment>
<reference evidence="1" key="2">
    <citation type="submission" date="2021-08" db="EMBL/GenBank/DDBJ databases">
        <authorList>
            <person name="Tani A."/>
            <person name="Ola A."/>
            <person name="Ogura Y."/>
            <person name="Katsura K."/>
            <person name="Hayashi T."/>
        </authorList>
    </citation>
    <scope>NUCLEOTIDE SEQUENCE</scope>
    <source>
        <strain evidence="1">LMG 23639</strain>
    </source>
</reference>
<organism evidence="1 2">
    <name type="scientific">Methylobacterium jeotgali</name>
    <dbReference type="NCBI Taxonomy" id="381630"/>
    <lineage>
        <taxon>Bacteria</taxon>
        <taxon>Pseudomonadati</taxon>
        <taxon>Pseudomonadota</taxon>
        <taxon>Alphaproteobacteria</taxon>
        <taxon>Hyphomicrobiales</taxon>
        <taxon>Methylobacteriaceae</taxon>
        <taxon>Methylobacterium</taxon>
    </lineage>
</organism>
<name>A0ABQ4SV56_9HYPH</name>
<accession>A0ABQ4SV56</accession>
<dbReference type="RefSeq" id="WP_238275054.1">
    <property type="nucleotide sequence ID" value="NZ_BPQR01000027.1"/>
</dbReference>
<sequence length="88" mass="9684">MSYEPCAIGIHVCGVSADELEPVTVANIRLPTRAKARELFNLARQECRAVSGEPCDLVVDLCVGHNEIAEDFPMTRQMLARLLEVTSL</sequence>
<proteinExistence type="predicted"/>
<reference evidence="1" key="1">
    <citation type="journal article" date="2021" name="Front. Microbiol.">
        <title>Comprehensive Comparative Genomics and Phenotyping of Methylobacterium Species.</title>
        <authorList>
            <person name="Alessa O."/>
            <person name="Ogura Y."/>
            <person name="Fujitani Y."/>
            <person name="Takami H."/>
            <person name="Hayashi T."/>
            <person name="Sahin N."/>
            <person name="Tani A."/>
        </authorList>
    </citation>
    <scope>NUCLEOTIDE SEQUENCE</scope>
    <source>
        <strain evidence="1">LMG 23639</strain>
    </source>
</reference>